<evidence type="ECO:0000256" key="5">
    <source>
        <dbReference type="ARBA" id="ARBA00022842"/>
    </source>
</evidence>
<dbReference type="RefSeq" id="WP_188390817.1">
    <property type="nucleotide sequence ID" value="NZ_BMEV01000006.1"/>
</dbReference>
<dbReference type="Gene3D" id="3.90.79.10">
    <property type="entry name" value="Nucleoside Triphosphate Pyrophosphohydrolase"/>
    <property type="match status" value="1"/>
</dbReference>
<evidence type="ECO:0000256" key="1">
    <source>
        <dbReference type="ARBA" id="ARBA00001936"/>
    </source>
</evidence>
<dbReference type="Proteomes" id="UP000602050">
    <property type="component" value="Unassembled WGS sequence"/>
</dbReference>
<name>A0A8J3EIF6_9BACI</name>
<evidence type="ECO:0000256" key="3">
    <source>
        <dbReference type="ARBA" id="ARBA00022723"/>
    </source>
</evidence>
<evidence type="ECO:0000256" key="2">
    <source>
        <dbReference type="ARBA" id="ARBA00001946"/>
    </source>
</evidence>
<comment type="caution">
    <text evidence="8">The sequence shown here is derived from an EMBL/GenBank/DDBJ whole genome shotgun (WGS) entry which is preliminary data.</text>
</comment>
<sequence length="210" mass="24303">MDIAKLLRTFQARKRKIMGTENYRKSAVLIPLLEKDGEIHILFQVRSLHLHSQPGDICFPGGRIEKTDGGPEDCAIRETSEELGIPPSSIADVIPFDYIVSDSGRMIFPYIGRIVHPEKIKPNEAEVAETFTVPLQYLLNTEPKMYKVHLQVLPEKDFPYHWIHGGKDYQWGKRSIDELFYPYEDKVIWGLTAKILTYFLQEIKENQDNK</sequence>
<comment type="cofactor">
    <cofactor evidence="2">
        <name>Mg(2+)</name>
        <dbReference type="ChEBI" id="CHEBI:18420"/>
    </cofactor>
</comment>
<reference evidence="8" key="2">
    <citation type="submission" date="2020-09" db="EMBL/GenBank/DDBJ databases">
        <authorList>
            <person name="Sun Q."/>
            <person name="Zhou Y."/>
        </authorList>
    </citation>
    <scope>NUCLEOTIDE SEQUENCE</scope>
    <source>
        <strain evidence="8">CGMCC 1.12360</strain>
    </source>
</reference>
<keyword evidence="6" id="KW-0464">Manganese</keyword>
<keyword evidence="9" id="KW-1185">Reference proteome</keyword>
<dbReference type="Pfam" id="PF00293">
    <property type="entry name" value="NUDIX"/>
    <property type="match status" value="1"/>
</dbReference>
<dbReference type="PROSITE" id="PS51462">
    <property type="entry name" value="NUDIX"/>
    <property type="match status" value="1"/>
</dbReference>
<comment type="cofactor">
    <cofactor evidence="1">
        <name>Mn(2+)</name>
        <dbReference type="ChEBI" id="CHEBI:29035"/>
    </cofactor>
</comment>
<accession>A0A8J3EIF6</accession>
<dbReference type="SUPFAM" id="SSF55811">
    <property type="entry name" value="Nudix"/>
    <property type="match status" value="1"/>
</dbReference>
<reference evidence="8" key="1">
    <citation type="journal article" date="2014" name="Int. J. Syst. Evol. Microbiol.">
        <title>Complete genome sequence of Corynebacterium casei LMG S-19264T (=DSM 44701T), isolated from a smear-ripened cheese.</title>
        <authorList>
            <consortium name="US DOE Joint Genome Institute (JGI-PGF)"/>
            <person name="Walter F."/>
            <person name="Albersmeier A."/>
            <person name="Kalinowski J."/>
            <person name="Ruckert C."/>
        </authorList>
    </citation>
    <scope>NUCLEOTIDE SEQUENCE</scope>
    <source>
        <strain evidence="8">CGMCC 1.12360</strain>
    </source>
</reference>
<dbReference type="EMBL" id="BMEV01000006">
    <property type="protein sequence ID" value="GGH70353.1"/>
    <property type="molecule type" value="Genomic_DNA"/>
</dbReference>
<dbReference type="InterPro" id="IPR000086">
    <property type="entry name" value="NUDIX_hydrolase_dom"/>
</dbReference>
<evidence type="ECO:0000259" key="7">
    <source>
        <dbReference type="PROSITE" id="PS51462"/>
    </source>
</evidence>
<dbReference type="PANTHER" id="PTHR12992">
    <property type="entry name" value="NUDIX HYDROLASE"/>
    <property type="match status" value="1"/>
</dbReference>
<keyword evidence="3" id="KW-0479">Metal-binding</keyword>
<dbReference type="InterPro" id="IPR045121">
    <property type="entry name" value="CoAse"/>
</dbReference>
<keyword evidence="4" id="KW-0378">Hydrolase</keyword>
<evidence type="ECO:0000256" key="6">
    <source>
        <dbReference type="ARBA" id="ARBA00023211"/>
    </source>
</evidence>
<dbReference type="InterPro" id="IPR015797">
    <property type="entry name" value="NUDIX_hydrolase-like_dom_sf"/>
</dbReference>
<evidence type="ECO:0000256" key="4">
    <source>
        <dbReference type="ARBA" id="ARBA00022801"/>
    </source>
</evidence>
<protein>
    <submittedName>
        <fullName evidence="8">Coenzyme A pyrophosphatase</fullName>
    </submittedName>
</protein>
<keyword evidence="5" id="KW-0460">Magnesium</keyword>
<gene>
    <name evidence="8" type="ORF">GCM10010978_05200</name>
</gene>
<dbReference type="CDD" id="cd03426">
    <property type="entry name" value="NUDIX_CoAse_Nudt7"/>
    <property type="match status" value="1"/>
</dbReference>
<organism evidence="8 9">
    <name type="scientific">Compostibacillus humi</name>
    <dbReference type="NCBI Taxonomy" id="1245525"/>
    <lineage>
        <taxon>Bacteria</taxon>
        <taxon>Bacillati</taxon>
        <taxon>Bacillota</taxon>
        <taxon>Bacilli</taxon>
        <taxon>Bacillales</taxon>
        <taxon>Bacillaceae</taxon>
        <taxon>Compostibacillus</taxon>
    </lineage>
</organism>
<evidence type="ECO:0000313" key="9">
    <source>
        <dbReference type="Proteomes" id="UP000602050"/>
    </source>
</evidence>
<dbReference type="PANTHER" id="PTHR12992:SF11">
    <property type="entry name" value="MITOCHONDRIAL COENZYME A DIPHOSPHATASE NUDT8"/>
    <property type="match status" value="1"/>
</dbReference>
<dbReference type="GO" id="GO:0010945">
    <property type="term" value="F:coenzyme A diphosphatase activity"/>
    <property type="evidence" value="ECO:0007669"/>
    <property type="project" value="InterPro"/>
</dbReference>
<evidence type="ECO:0000313" key="8">
    <source>
        <dbReference type="EMBL" id="GGH70353.1"/>
    </source>
</evidence>
<dbReference type="AlphaFoldDB" id="A0A8J3EIF6"/>
<dbReference type="GO" id="GO:0046872">
    <property type="term" value="F:metal ion binding"/>
    <property type="evidence" value="ECO:0007669"/>
    <property type="project" value="UniProtKB-KW"/>
</dbReference>
<proteinExistence type="predicted"/>
<feature type="domain" description="Nudix hydrolase" evidence="7">
    <location>
        <begin position="23"/>
        <end position="156"/>
    </location>
</feature>